<dbReference type="RefSeq" id="XP_052741897.1">
    <property type="nucleotide sequence ID" value="XM_052885937.1"/>
</dbReference>
<dbReference type="PROSITE" id="PS51257">
    <property type="entry name" value="PROKAR_LIPOPROTEIN"/>
    <property type="match status" value="1"/>
</dbReference>
<dbReference type="InterPro" id="IPR000757">
    <property type="entry name" value="Beta-glucanase-like"/>
</dbReference>
<feature type="domain" description="GH16" evidence="5">
    <location>
        <begin position="471"/>
        <end position="802"/>
    </location>
</feature>
<dbReference type="Gene3D" id="2.60.40.2140">
    <property type="entry name" value="Beta-1,3-glucan-recognition protein, N-terminal domain"/>
    <property type="match status" value="1"/>
</dbReference>
<dbReference type="SUPFAM" id="SSF49899">
    <property type="entry name" value="Concanavalin A-like lectins/glucanases"/>
    <property type="match status" value="2"/>
</dbReference>
<dbReference type="Gene3D" id="2.60.120.200">
    <property type="match status" value="2"/>
</dbReference>
<keyword evidence="2" id="KW-0399">Innate immunity</keyword>
<evidence type="ECO:0000256" key="2">
    <source>
        <dbReference type="ARBA" id="ARBA00022588"/>
    </source>
</evidence>
<dbReference type="PROSITE" id="PS51762">
    <property type="entry name" value="GH16_2"/>
    <property type="match status" value="2"/>
</dbReference>
<dbReference type="InterPro" id="IPR050546">
    <property type="entry name" value="Glycosyl_Hydrlase_16"/>
</dbReference>
<dbReference type="Proteomes" id="UP001652582">
    <property type="component" value="Chromosome 15"/>
</dbReference>
<evidence type="ECO:0000256" key="1">
    <source>
        <dbReference type="ARBA" id="ARBA00008781"/>
    </source>
</evidence>
<name>A0ABM3LS80_BICAN</name>
<evidence type="ECO:0000256" key="3">
    <source>
        <dbReference type="ARBA" id="ARBA00022859"/>
    </source>
</evidence>
<evidence type="ECO:0000313" key="8">
    <source>
        <dbReference type="RefSeq" id="XP_052741897.1"/>
    </source>
</evidence>
<dbReference type="InterPro" id="IPR013320">
    <property type="entry name" value="ConA-like_dom_sf"/>
</dbReference>
<evidence type="ECO:0000256" key="4">
    <source>
        <dbReference type="SAM" id="SignalP"/>
    </source>
</evidence>
<dbReference type="PANTHER" id="PTHR10963">
    <property type="entry name" value="GLYCOSYL HYDROLASE-RELATED"/>
    <property type="match status" value="1"/>
</dbReference>
<feature type="chain" id="PRO_5046610520" evidence="4">
    <location>
        <begin position="19"/>
        <end position="802"/>
    </location>
</feature>
<evidence type="ECO:0000259" key="5">
    <source>
        <dbReference type="PROSITE" id="PS51762"/>
    </source>
</evidence>
<organism evidence="7 8">
    <name type="scientific">Bicyclus anynana</name>
    <name type="common">Squinting bush brown butterfly</name>
    <dbReference type="NCBI Taxonomy" id="110368"/>
    <lineage>
        <taxon>Eukaryota</taxon>
        <taxon>Metazoa</taxon>
        <taxon>Ecdysozoa</taxon>
        <taxon>Arthropoda</taxon>
        <taxon>Hexapoda</taxon>
        <taxon>Insecta</taxon>
        <taxon>Pterygota</taxon>
        <taxon>Neoptera</taxon>
        <taxon>Endopterygota</taxon>
        <taxon>Lepidoptera</taxon>
        <taxon>Glossata</taxon>
        <taxon>Ditrysia</taxon>
        <taxon>Papilionoidea</taxon>
        <taxon>Nymphalidae</taxon>
        <taxon>Satyrinae</taxon>
        <taxon>Satyrini</taxon>
        <taxon>Mycalesina</taxon>
        <taxon>Bicyclus</taxon>
    </lineage>
</organism>
<evidence type="ECO:0000259" key="6">
    <source>
        <dbReference type="PROSITE" id="PS51969"/>
    </source>
</evidence>
<protein>
    <submittedName>
        <fullName evidence="8">Beta-1,3-glucan-binding protein</fullName>
    </submittedName>
</protein>
<feature type="signal peptide" evidence="4">
    <location>
        <begin position="1"/>
        <end position="18"/>
    </location>
</feature>
<sequence>MMIKSGLLCLMLVALAACQNVYNVTITLRALRPRGFRAYITVDARNTNLLYFYATTYNNMQDALNFGPDKGQIEGAAVRQPNGRWLFEDYFVALTVGTVVKYGIFIPEQLPNAAGDDGLMFNGPRVDYKLFYVAALEDPSAPFPYCLPTITKVRGRQVCAGDVIFEDNFDTLREDVWQIEQYIPTDHPEYPFVSYQRLRSDPNVFVENGNLHIVPKLQDALMSDHNQSIETGSLDLTDGCTRSECSKVAFGPNILPPIVSGRLTSIPFAFTYGFVFIRAKIPRGDWLYPELLLVPLFKKFIGEKALASILKVARISDVLSGFKNFKGWNADERCINGGPHTSTQAAREERSGQFHEFALLWRPDLIKLSLDDVIYMDSNVWWADPCYKDIQSDFQSSLQDYRHLSLGVAAGGSLFPDSIVTDAGHAKPWRNGDAKASLKFWQNKTLWLPTWTAPSLVIDYVKVVALGYRSLVDPSAPPPYCKNTVTKVRGRHVCAGDVVFEDNFDTLQESQWQIEHYIPTDHPEYPFVSYQRLTSEPNVFVENGKLHIVPKLQDELMSDHNLAIETGSLDLTDGCTRNECSKVAFGSDILPPIVSGRLTSIPFAFTYGVVYIRAKIPRGDWLYPELLLVPLFKKFVGEKALASILKVVRISDVVAGFKDFTGWNVDQRCYGGGPHKTTEFVRDELSDDFHEFSLRWTPDAIKLFVDNTMYMDSNVWWADPCYKDIESDFRSSLRDYRHLSLGVAAGGSLFPDSIVTDAGHAKPWRNGDAKASLKFWQNKTLWLPTWTAPSLLIDYVKVVALE</sequence>
<dbReference type="PANTHER" id="PTHR10963:SF60">
    <property type="entry name" value="GRAM-NEGATIVE BACTERIA-BINDING PROTEIN 1-RELATED"/>
    <property type="match status" value="1"/>
</dbReference>
<dbReference type="InterPro" id="IPR043030">
    <property type="entry name" value="BGBP_N_sf"/>
</dbReference>
<dbReference type="PROSITE" id="PS51969">
    <property type="entry name" value="CBM39"/>
    <property type="match status" value="1"/>
</dbReference>
<comment type="similarity">
    <text evidence="1">Belongs to the insect beta-1,3-glucan binding protein family.</text>
</comment>
<keyword evidence="7" id="KW-1185">Reference proteome</keyword>
<dbReference type="InterPro" id="IPR031756">
    <property type="entry name" value="BGBP_N"/>
</dbReference>
<accession>A0ABM3LS80</accession>
<keyword evidence="4" id="KW-0732">Signal</keyword>
<dbReference type="GeneID" id="112056073"/>
<feature type="domain" description="GH16" evidence="5">
    <location>
        <begin position="136"/>
        <end position="469"/>
    </location>
</feature>
<feature type="domain" description="CBM39" evidence="6">
    <location>
        <begin position="21"/>
        <end position="138"/>
    </location>
</feature>
<reference evidence="8" key="1">
    <citation type="submission" date="2025-08" db="UniProtKB">
        <authorList>
            <consortium name="RefSeq"/>
        </authorList>
    </citation>
    <scope>IDENTIFICATION</scope>
</reference>
<gene>
    <name evidence="8" type="primary">LOC112056073</name>
</gene>
<evidence type="ECO:0000313" key="7">
    <source>
        <dbReference type="Proteomes" id="UP001652582"/>
    </source>
</evidence>
<proteinExistence type="inferred from homology"/>
<keyword evidence="3" id="KW-0391">Immunity</keyword>